<keyword evidence="3" id="KW-1185">Reference proteome</keyword>
<evidence type="ECO:0000259" key="1">
    <source>
        <dbReference type="Pfam" id="PF12937"/>
    </source>
</evidence>
<name>A0A0C3L3Z8_9AGAM</name>
<reference evidence="2 3" key="1">
    <citation type="submission" date="2014-04" db="EMBL/GenBank/DDBJ databases">
        <authorList>
            <consortium name="DOE Joint Genome Institute"/>
            <person name="Kuo A."/>
            <person name="Girlanda M."/>
            <person name="Perotto S."/>
            <person name="Kohler A."/>
            <person name="Nagy L.G."/>
            <person name="Floudas D."/>
            <person name="Copeland A."/>
            <person name="Barry K.W."/>
            <person name="Cichocki N."/>
            <person name="Veneault-Fourrey C."/>
            <person name="LaButti K."/>
            <person name="Lindquist E.A."/>
            <person name="Lipzen A."/>
            <person name="Lundell T."/>
            <person name="Morin E."/>
            <person name="Murat C."/>
            <person name="Sun H."/>
            <person name="Tunlid A."/>
            <person name="Henrissat B."/>
            <person name="Grigoriev I.V."/>
            <person name="Hibbett D.S."/>
            <person name="Martin F."/>
            <person name="Nordberg H.P."/>
            <person name="Cantor M.N."/>
            <person name="Hua S.X."/>
        </authorList>
    </citation>
    <scope>NUCLEOTIDE SEQUENCE [LARGE SCALE GENOMIC DNA]</scope>
    <source>
        <strain evidence="2 3">MUT 4182</strain>
    </source>
</reference>
<dbReference type="OrthoDB" id="3183750at2759"/>
<feature type="domain" description="F-box" evidence="1">
    <location>
        <begin position="43"/>
        <end position="99"/>
    </location>
</feature>
<protein>
    <recommendedName>
        <fullName evidence="1">F-box domain-containing protein</fullName>
    </recommendedName>
</protein>
<dbReference type="CDD" id="cd09917">
    <property type="entry name" value="F-box_SF"/>
    <property type="match status" value="1"/>
</dbReference>
<dbReference type="HOGENOM" id="CLU_496248_0_0_1"/>
<dbReference type="InterPro" id="IPR001810">
    <property type="entry name" value="F-box_dom"/>
</dbReference>
<dbReference type="Gene3D" id="1.20.1280.50">
    <property type="match status" value="1"/>
</dbReference>
<dbReference type="EMBL" id="KN822994">
    <property type="protein sequence ID" value="KIO28503.1"/>
    <property type="molecule type" value="Genomic_DNA"/>
</dbReference>
<dbReference type="Proteomes" id="UP000054248">
    <property type="component" value="Unassembled WGS sequence"/>
</dbReference>
<dbReference type="InterPro" id="IPR036047">
    <property type="entry name" value="F-box-like_dom_sf"/>
</dbReference>
<gene>
    <name evidence="2" type="ORF">M407DRAFT_22390</name>
</gene>
<dbReference type="Pfam" id="PF12937">
    <property type="entry name" value="F-box-like"/>
    <property type="match status" value="1"/>
</dbReference>
<evidence type="ECO:0000313" key="3">
    <source>
        <dbReference type="Proteomes" id="UP000054248"/>
    </source>
</evidence>
<evidence type="ECO:0000313" key="2">
    <source>
        <dbReference type="EMBL" id="KIO28503.1"/>
    </source>
</evidence>
<proteinExistence type="predicted"/>
<reference evidence="3" key="2">
    <citation type="submission" date="2015-01" db="EMBL/GenBank/DDBJ databases">
        <title>Evolutionary Origins and Diversification of the Mycorrhizal Mutualists.</title>
        <authorList>
            <consortium name="DOE Joint Genome Institute"/>
            <consortium name="Mycorrhizal Genomics Consortium"/>
            <person name="Kohler A."/>
            <person name="Kuo A."/>
            <person name="Nagy L.G."/>
            <person name="Floudas D."/>
            <person name="Copeland A."/>
            <person name="Barry K.W."/>
            <person name="Cichocki N."/>
            <person name="Veneault-Fourrey C."/>
            <person name="LaButti K."/>
            <person name="Lindquist E.A."/>
            <person name="Lipzen A."/>
            <person name="Lundell T."/>
            <person name="Morin E."/>
            <person name="Murat C."/>
            <person name="Riley R."/>
            <person name="Ohm R."/>
            <person name="Sun H."/>
            <person name="Tunlid A."/>
            <person name="Henrissat B."/>
            <person name="Grigoriev I.V."/>
            <person name="Hibbett D.S."/>
            <person name="Martin F."/>
        </authorList>
    </citation>
    <scope>NUCLEOTIDE SEQUENCE [LARGE SCALE GENOMIC DNA]</scope>
    <source>
        <strain evidence="3">MUT 4182</strain>
    </source>
</reference>
<sequence>MSQNYSGATNSALENLLFRQHLSATDPHTSTSTVYIQSHPAHNLPVEILAHILNLLFPEAGDLNGGRSKSDVAEIYRLRMVSKSWKGLIEDMPTLWTYVSTAYPTAVVRDCLRWSKNHFLRIKISQILISSAEALIDRLQILQSHSHRWKTLEYYSTTGGPDVYIHARNFLESPAPMLQSIYVNLSAFTPSVRVNLAGGGAEGLKHLTLKDGLLPRSSNLLHGLETLRILLEGTVPAKDILNIFFKSPGLRCFELSCEGAEGQISPTALATRSLDTVAASLKEVIIHVTHPQITTHILSRISMPSCESVELSGDFTTLGGDLHTLDEALAPFRPKIRETLSLAGRTTLLVSSEDEFEWSSPLEYEGFQFSFGFSGTTLGRLIEWIRKLSATLEAPPELAISLTTPHRQTLETLGEWDEVTKLRIPWMEDPSTYEVDEVVSLADFLGDVQVDPTKGLSWNFPNLQELDVYSAEYDPLAIFGMLNKRYLPDPYARAMQGLGISIQTPPQIDLRVKGTTEVGDAIIMTAMEKHWGVKSLNQGELDESQFADE</sequence>
<dbReference type="SUPFAM" id="SSF81383">
    <property type="entry name" value="F-box domain"/>
    <property type="match status" value="1"/>
</dbReference>
<organism evidence="2 3">
    <name type="scientific">Tulasnella calospora MUT 4182</name>
    <dbReference type="NCBI Taxonomy" id="1051891"/>
    <lineage>
        <taxon>Eukaryota</taxon>
        <taxon>Fungi</taxon>
        <taxon>Dikarya</taxon>
        <taxon>Basidiomycota</taxon>
        <taxon>Agaricomycotina</taxon>
        <taxon>Agaricomycetes</taxon>
        <taxon>Cantharellales</taxon>
        <taxon>Tulasnellaceae</taxon>
        <taxon>Tulasnella</taxon>
    </lineage>
</organism>
<dbReference type="AlphaFoldDB" id="A0A0C3L3Z8"/>
<accession>A0A0C3L3Z8</accession>